<accession>A0A8X6KWD4</accession>
<feature type="coiled-coil region" evidence="1">
    <location>
        <begin position="63"/>
        <end position="90"/>
    </location>
</feature>
<evidence type="ECO:0000256" key="1">
    <source>
        <dbReference type="SAM" id="Coils"/>
    </source>
</evidence>
<keyword evidence="1" id="KW-0175">Coiled coil</keyword>
<dbReference type="EMBL" id="BMAO01023078">
    <property type="protein sequence ID" value="GFQ86581.1"/>
    <property type="molecule type" value="Genomic_DNA"/>
</dbReference>
<dbReference type="AlphaFoldDB" id="A0A8X6KWD4"/>
<protein>
    <submittedName>
        <fullName evidence="2">Uncharacterized protein</fullName>
    </submittedName>
</protein>
<keyword evidence="3" id="KW-1185">Reference proteome</keyword>
<evidence type="ECO:0000313" key="3">
    <source>
        <dbReference type="Proteomes" id="UP000887116"/>
    </source>
</evidence>
<sequence>MILRKTLRSHNAGCAILKSTVPHNSHEAWNGFQRKKFSCKGSIIARRGKRNLEMSSTTEFQRIKSLKKGHLCLRDKISDLEEKRQKEKRLYSKYPSISDQVSTVYNQ</sequence>
<evidence type="ECO:0000313" key="2">
    <source>
        <dbReference type="EMBL" id="GFQ86581.1"/>
    </source>
</evidence>
<reference evidence="2" key="1">
    <citation type="submission" date="2020-07" db="EMBL/GenBank/DDBJ databases">
        <title>Multicomponent nature underlies the extraordinary mechanical properties of spider dragline silk.</title>
        <authorList>
            <person name="Kono N."/>
            <person name="Nakamura H."/>
            <person name="Mori M."/>
            <person name="Yoshida Y."/>
            <person name="Ohtoshi R."/>
            <person name="Malay A.D."/>
            <person name="Moran D.A.P."/>
            <person name="Tomita M."/>
            <person name="Numata K."/>
            <person name="Arakawa K."/>
        </authorList>
    </citation>
    <scope>NUCLEOTIDE SEQUENCE</scope>
</reference>
<gene>
    <name evidence="2" type="ORF">TNCT_161201</name>
</gene>
<proteinExistence type="predicted"/>
<name>A0A8X6KWD4_TRICU</name>
<dbReference type="Proteomes" id="UP000887116">
    <property type="component" value="Unassembled WGS sequence"/>
</dbReference>
<organism evidence="2 3">
    <name type="scientific">Trichonephila clavata</name>
    <name type="common">Joro spider</name>
    <name type="synonym">Nephila clavata</name>
    <dbReference type="NCBI Taxonomy" id="2740835"/>
    <lineage>
        <taxon>Eukaryota</taxon>
        <taxon>Metazoa</taxon>
        <taxon>Ecdysozoa</taxon>
        <taxon>Arthropoda</taxon>
        <taxon>Chelicerata</taxon>
        <taxon>Arachnida</taxon>
        <taxon>Araneae</taxon>
        <taxon>Araneomorphae</taxon>
        <taxon>Entelegynae</taxon>
        <taxon>Araneoidea</taxon>
        <taxon>Nephilidae</taxon>
        <taxon>Trichonephila</taxon>
    </lineage>
</organism>
<comment type="caution">
    <text evidence="2">The sequence shown here is derived from an EMBL/GenBank/DDBJ whole genome shotgun (WGS) entry which is preliminary data.</text>
</comment>